<name>A0A8S5R641_9CAUD</name>
<evidence type="ECO:0000313" key="1">
    <source>
        <dbReference type="EMBL" id="DAE26453.1"/>
    </source>
</evidence>
<sequence length="60" mass="7385">MLERNEKNDELVLQYRELLKKAKEAKNADDKMRYKKEAEEKHDEMIIAEFGDRNFKRFNH</sequence>
<protein>
    <submittedName>
        <fullName evidence="1">Uncharacterized protein</fullName>
    </submittedName>
</protein>
<organism evidence="1">
    <name type="scientific">Siphoviridae sp. ctr4Z12</name>
    <dbReference type="NCBI Taxonomy" id="2827280"/>
    <lineage>
        <taxon>Viruses</taxon>
        <taxon>Duplodnaviria</taxon>
        <taxon>Heunggongvirae</taxon>
        <taxon>Uroviricota</taxon>
        <taxon>Caudoviricetes</taxon>
    </lineage>
</organism>
<proteinExistence type="predicted"/>
<reference evidence="1" key="1">
    <citation type="journal article" date="2021" name="Proc. Natl. Acad. Sci. U.S.A.">
        <title>A Catalog of Tens of Thousands of Viruses from Human Metagenomes Reveals Hidden Associations with Chronic Diseases.</title>
        <authorList>
            <person name="Tisza M.J."/>
            <person name="Buck C.B."/>
        </authorList>
    </citation>
    <scope>NUCLEOTIDE SEQUENCE</scope>
    <source>
        <strain evidence="1">Ctr4Z12</strain>
    </source>
</reference>
<dbReference type="EMBL" id="BK015818">
    <property type="protein sequence ID" value="DAE26453.1"/>
    <property type="molecule type" value="Genomic_DNA"/>
</dbReference>
<accession>A0A8S5R641</accession>